<dbReference type="InParanoid" id="F4RQM8"/>
<dbReference type="AlphaFoldDB" id="F4RQM8"/>
<keyword evidence="2" id="KW-0732">Signal</keyword>
<dbReference type="HOGENOM" id="CLU_335250_0_0_1"/>
<feature type="chain" id="PRO_5003315452" description="Timeless N-terminal domain-containing protein" evidence="2">
    <location>
        <begin position="26"/>
        <end position="742"/>
    </location>
</feature>
<feature type="region of interest" description="Disordered" evidence="1">
    <location>
        <begin position="692"/>
        <end position="742"/>
    </location>
</feature>
<reference evidence="4" key="1">
    <citation type="journal article" date="2011" name="Proc. Natl. Acad. Sci. U.S.A.">
        <title>Obligate biotrophy features unraveled by the genomic analysis of rust fungi.</title>
        <authorList>
            <person name="Duplessis S."/>
            <person name="Cuomo C.A."/>
            <person name="Lin Y.-C."/>
            <person name="Aerts A."/>
            <person name="Tisserant E."/>
            <person name="Veneault-Fourrey C."/>
            <person name="Joly D.L."/>
            <person name="Hacquard S."/>
            <person name="Amselem J."/>
            <person name="Cantarel B.L."/>
            <person name="Chiu R."/>
            <person name="Coutinho P.M."/>
            <person name="Feau N."/>
            <person name="Field M."/>
            <person name="Frey P."/>
            <person name="Gelhaye E."/>
            <person name="Goldberg J."/>
            <person name="Grabherr M.G."/>
            <person name="Kodira C.D."/>
            <person name="Kohler A."/>
            <person name="Kuees U."/>
            <person name="Lindquist E.A."/>
            <person name="Lucas S.M."/>
            <person name="Mago R."/>
            <person name="Mauceli E."/>
            <person name="Morin E."/>
            <person name="Murat C."/>
            <person name="Pangilinan J.L."/>
            <person name="Park R."/>
            <person name="Pearson M."/>
            <person name="Quesneville H."/>
            <person name="Rouhier N."/>
            <person name="Sakthikumar S."/>
            <person name="Salamov A.A."/>
            <person name="Schmutz J."/>
            <person name="Selles B."/>
            <person name="Shapiro H."/>
            <person name="Tanguay P."/>
            <person name="Tuskan G.A."/>
            <person name="Henrissat B."/>
            <person name="Van de Peer Y."/>
            <person name="Rouze P."/>
            <person name="Ellis J.G."/>
            <person name="Dodds P.N."/>
            <person name="Schein J.E."/>
            <person name="Zhong S."/>
            <person name="Hamelin R.C."/>
            <person name="Grigoriev I.V."/>
            <person name="Szabo L.J."/>
            <person name="Martin F."/>
        </authorList>
    </citation>
    <scope>NUCLEOTIDE SEQUENCE [LARGE SCALE GENOMIC DNA]</scope>
    <source>
        <strain evidence="4">98AG31 / pathotype 3-4-7</strain>
    </source>
</reference>
<sequence length="742" mass="86561">MHYRKISNFFLNLSTLFNLIIHVSSLLDKANDVRGLDVGQLAEASYFDQEELIRPVDRHLVQQEHLNTWRHLRTIEVVVRKNKSFQTYKRTLEIVVKDMFDNPNIHAREIDRIPQRAEAWARYKPNKPLAMVVYYLIEVLKHQSSQLQVDKEELHRLTDRLIEETNFPPNSLESCIVTPFLDAVMSELSLHMLLDQFGKATIADQVHSSNYLSVEGTLVWKKMILQTDHLEYIKHYQSYMKLIEIFDILAAAVIQDKNLICNHLTPSLSRSLPKIRTLLENHSANPKQLHRYLINRTPYDHNRPLTIPIFRHPAELDSGGSPQLEENIHKLWILSDNKDSKISSRLLWLSDKIADDSHKPPRYICRIAGFKSLKQTAKDGSLRHRQMLNHISRTINLVLDLEDDDFEARTVLFEILQSALRTLPMQSDPRESEKRMENCVMFYLLIRRIARVLEVVIKKELSPTIPDGKNIKAKIMMYYWSMLSFIPSTLKLRHKETFEWFSFGLGRVYLDHLQSSVTLNKLYEQMSLVQKNGPIDQSPISIQVDKLDPDQDELNEIPVKFKKQSPKRYKNKSQKRKKSYAYSDGDEDYNPKLFATSFDTQATVQGKRFDEDIKDRLNFKIPKRKSSRHPSVLFEKNVSDEQVKAPYDKKSYVIDGETGSTRDFLMAFKKRHRTKTCKGISLEHQQINVPNMARKQNSETHQPESVQEEKGRKDSIQMTGSEPNSSGKMLLKSNKQRLKKNN</sequence>
<gene>
    <name evidence="3" type="ORF">MELLADRAFT_107552</name>
</gene>
<evidence type="ECO:0000256" key="1">
    <source>
        <dbReference type="SAM" id="MobiDB-lite"/>
    </source>
</evidence>
<feature type="compositionally biased region" description="Polar residues" evidence="1">
    <location>
        <begin position="716"/>
        <end position="727"/>
    </location>
</feature>
<dbReference type="EMBL" id="GL883113">
    <property type="protein sequence ID" value="EGG05485.1"/>
    <property type="molecule type" value="Genomic_DNA"/>
</dbReference>
<organism evidence="4">
    <name type="scientific">Melampsora larici-populina (strain 98AG31 / pathotype 3-4-7)</name>
    <name type="common">Poplar leaf rust fungus</name>
    <dbReference type="NCBI Taxonomy" id="747676"/>
    <lineage>
        <taxon>Eukaryota</taxon>
        <taxon>Fungi</taxon>
        <taxon>Dikarya</taxon>
        <taxon>Basidiomycota</taxon>
        <taxon>Pucciniomycotina</taxon>
        <taxon>Pucciniomycetes</taxon>
        <taxon>Pucciniales</taxon>
        <taxon>Melampsoraceae</taxon>
        <taxon>Melampsora</taxon>
    </lineage>
</organism>
<dbReference type="RefSeq" id="XP_007411407.1">
    <property type="nucleotide sequence ID" value="XM_007411345.1"/>
</dbReference>
<protein>
    <recommendedName>
        <fullName evidence="5">Timeless N-terminal domain-containing protein</fullName>
    </recommendedName>
</protein>
<evidence type="ECO:0000256" key="2">
    <source>
        <dbReference type="SAM" id="SignalP"/>
    </source>
</evidence>
<feature type="signal peptide" evidence="2">
    <location>
        <begin position="1"/>
        <end position="25"/>
    </location>
</feature>
<evidence type="ECO:0008006" key="5">
    <source>
        <dbReference type="Google" id="ProtNLM"/>
    </source>
</evidence>
<feature type="compositionally biased region" description="Basic residues" evidence="1">
    <location>
        <begin position="563"/>
        <end position="579"/>
    </location>
</feature>
<accession>F4RQM8</accession>
<dbReference type="Proteomes" id="UP000001072">
    <property type="component" value="Unassembled WGS sequence"/>
</dbReference>
<proteinExistence type="predicted"/>
<dbReference type="VEuPathDB" id="FungiDB:MELLADRAFT_107552"/>
<keyword evidence="4" id="KW-1185">Reference proteome</keyword>
<evidence type="ECO:0000313" key="3">
    <source>
        <dbReference type="EMBL" id="EGG05485.1"/>
    </source>
</evidence>
<dbReference type="GeneID" id="18923204"/>
<feature type="compositionally biased region" description="Basic and acidic residues" evidence="1">
    <location>
        <begin position="696"/>
        <end position="715"/>
    </location>
</feature>
<name>F4RQM8_MELLP</name>
<dbReference type="KEGG" id="mlr:MELLADRAFT_107552"/>
<feature type="region of interest" description="Disordered" evidence="1">
    <location>
        <begin position="563"/>
        <end position="584"/>
    </location>
</feature>
<evidence type="ECO:0000313" key="4">
    <source>
        <dbReference type="Proteomes" id="UP000001072"/>
    </source>
</evidence>